<dbReference type="Proteomes" id="UP000305282">
    <property type="component" value="Unassembled WGS sequence"/>
</dbReference>
<dbReference type="RefSeq" id="WP_207634539.1">
    <property type="nucleotide sequence ID" value="NZ_SSXH01001083.1"/>
</dbReference>
<dbReference type="AlphaFoldDB" id="A0A4S5B8E5"/>
<dbReference type="InterPro" id="IPR010090">
    <property type="entry name" value="Phage_tape_meas"/>
</dbReference>
<evidence type="ECO:0000313" key="2">
    <source>
        <dbReference type="EMBL" id="THJ25698.1"/>
    </source>
</evidence>
<evidence type="ECO:0000259" key="1">
    <source>
        <dbReference type="Pfam" id="PF10145"/>
    </source>
</evidence>
<accession>A0A4S5B8E5</accession>
<comment type="caution">
    <text evidence="2">The sequence shown here is derived from an EMBL/GenBank/DDBJ whole genome shotgun (WGS) entry which is preliminary data.</text>
</comment>
<keyword evidence="3" id="KW-1185">Reference proteome</keyword>
<proteinExistence type="predicted"/>
<feature type="domain" description="Phage tail tape measure protein" evidence="1">
    <location>
        <begin position="108"/>
        <end position="284"/>
    </location>
</feature>
<evidence type="ECO:0000313" key="3">
    <source>
        <dbReference type="Proteomes" id="UP000305282"/>
    </source>
</evidence>
<name>A0A4S5B8E5_9ACTN</name>
<organism evidence="2 3">
    <name type="scientific">Candidatus Frankia alpina</name>
    <dbReference type="NCBI Taxonomy" id="2699483"/>
    <lineage>
        <taxon>Bacteria</taxon>
        <taxon>Bacillati</taxon>
        <taxon>Actinomycetota</taxon>
        <taxon>Actinomycetes</taxon>
        <taxon>Frankiales</taxon>
        <taxon>Frankiaceae</taxon>
        <taxon>Frankia</taxon>
    </lineage>
</organism>
<sequence length="301" mass="30347">MASDTSLIFNLIARKRVSEGLAKVREKFDSAATGIAAGIGGALGYGVASSLDMGAASAKLAAQLGLNTTEAASVGKTAGKVYSGGWGDSMDTVNEAIRGVTLNIGDLGKGAAGGLQGMSSKALMLSQTFDQDLGGATTAVGQMLRTGLASSADQAFDIITAGLQAGADKSGGFLDTLNEYGTQFRKMGIDGQTATGLLSQGLKAGARDGDLVADAIKEFSIRAIDGSTTTAQGFKMIGLNASDMATRIGKGGSSASSALDETLDRLRGIKDPVLQSQAAVALFGTQARAARRSLSVPTGYS</sequence>
<feature type="non-terminal residue" evidence="2">
    <location>
        <position position="301"/>
    </location>
</feature>
<reference evidence="2 3" key="1">
    <citation type="submission" date="2019-04" db="EMBL/GenBank/DDBJ databases">
        <title>Draft genome sequences for three unisolated Alnus-infective Frankia Sp+ strains, AgTrS, AiOr and AvVan, the first sequenced Frankia strains able to sporulate in-planta.</title>
        <authorList>
            <person name="Bethencourt L."/>
            <person name="Vautrin F."/>
            <person name="Taib N."/>
            <person name="Dubost A."/>
            <person name="Castro-Garcia L."/>
            <person name="Imbaud O."/>
            <person name="Abrouk D."/>
            <person name="Fournier P."/>
            <person name="Briolay J."/>
            <person name="Nguyen A."/>
            <person name="Normand P."/>
            <person name="Fernandez M.P."/>
            <person name="Brochier-Armanet C."/>
            <person name="Herrera-Belaroussi A."/>
        </authorList>
    </citation>
    <scope>NUCLEOTIDE SEQUENCE [LARGE SCALE GENOMIC DNA]</scope>
    <source>
        <strain evidence="2 3">AvVan</strain>
    </source>
</reference>
<protein>
    <recommendedName>
        <fullName evidence="1">Phage tail tape measure protein domain-containing protein</fullName>
    </recommendedName>
</protein>
<dbReference type="Pfam" id="PF10145">
    <property type="entry name" value="PhageMin_Tail"/>
    <property type="match status" value="1"/>
</dbReference>
<gene>
    <name evidence="2" type="ORF">E7Y31_23235</name>
</gene>
<dbReference type="EMBL" id="SSXH01001083">
    <property type="protein sequence ID" value="THJ25698.1"/>
    <property type="molecule type" value="Genomic_DNA"/>
</dbReference>